<dbReference type="InterPro" id="IPR003599">
    <property type="entry name" value="Ig_sub"/>
</dbReference>
<dbReference type="PROSITE" id="PS50835">
    <property type="entry name" value="IG_LIKE"/>
    <property type="match status" value="1"/>
</dbReference>
<dbReference type="RefSeq" id="WP_184217026.1">
    <property type="nucleotide sequence ID" value="NZ_JACHMD010000001.1"/>
</dbReference>
<keyword evidence="4" id="KW-1185">Reference proteome</keyword>
<protein>
    <recommendedName>
        <fullName evidence="2">Ig-like domain-containing protein</fullName>
    </recommendedName>
</protein>
<dbReference type="SUPFAM" id="SSF48726">
    <property type="entry name" value="Immunoglobulin"/>
    <property type="match status" value="1"/>
</dbReference>
<feature type="region of interest" description="Disordered" evidence="1">
    <location>
        <begin position="818"/>
        <end position="857"/>
    </location>
</feature>
<evidence type="ECO:0000259" key="2">
    <source>
        <dbReference type="PROSITE" id="PS50835"/>
    </source>
</evidence>
<dbReference type="InterPro" id="IPR007110">
    <property type="entry name" value="Ig-like_dom"/>
</dbReference>
<evidence type="ECO:0000313" key="4">
    <source>
        <dbReference type="Proteomes" id="UP000573729"/>
    </source>
</evidence>
<gene>
    <name evidence="3" type="ORF">BKA24_001695</name>
</gene>
<reference evidence="3 4" key="1">
    <citation type="submission" date="2020-08" db="EMBL/GenBank/DDBJ databases">
        <title>Sequencing the genomes of 1000 actinobacteria strains.</title>
        <authorList>
            <person name="Klenk H.-P."/>
        </authorList>
    </citation>
    <scope>NUCLEOTIDE SEQUENCE [LARGE SCALE GENOMIC DNA]</scope>
    <source>
        <strain evidence="3 4">DSM 24947</strain>
    </source>
</reference>
<comment type="caution">
    <text evidence="3">The sequence shown here is derived from an EMBL/GenBank/DDBJ whole genome shotgun (WGS) entry which is preliminary data.</text>
</comment>
<evidence type="ECO:0000313" key="3">
    <source>
        <dbReference type="EMBL" id="MBB4666986.1"/>
    </source>
</evidence>
<feature type="compositionally biased region" description="Polar residues" evidence="1">
    <location>
        <begin position="820"/>
        <end position="833"/>
    </location>
</feature>
<dbReference type="GO" id="GO:0005975">
    <property type="term" value="P:carbohydrate metabolic process"/>
    <property type="evidence" value="ECO:0007669"/>
    <property type="project" value="UniProtKB-ARBA"/>
</dbReference>
<dbReference type="SMART" id="SM00409">
    <property type="entry name" value="IG"/>
    <property type="match status" value="2"/>
</dbReference>
<feature type="domain" description="Ig-like" evidence="2">
    <location>
        <begin position="815"/>
        <end position="894"/>
    </location>
</feature>
<dbReference type="InterPro" id="IPR013783">
    <property type="entry name" value="Ig-like_fold"/>
</dbReference>
<sequence length="904" mass="95919">MQAGPAGFEAAIGERDALTVAAPSPGGNLGAANGWAREIEVIRSLDGELPDAASDVVGSVSAEMTVRGDAYAASAPRLLRASEAAAWLQSATSCAVGYDGLTVPVFAGLVNDLDASEESGDLVLTARDAADRLTKPVRLKPYGSNMDRRGREGRHPTNTSAVVTAILHENGIRVTPAPRSDACELYVPGVGGWLADIGWTYPQGAGVPVDGWLEPSRFAVAPKATGEQLRGFFKTRRNYGGSRSMFEAFVNVTSGMSRAVLSVLLEGSRFILRVTGGKVVVEATNGGGAVEIMSANVATGWRHLCFEVGGNYRRLWIDAAQVFASDTAWPITVSAQEINYVQWDAGGVQGVAAYWQPTTNTRPSAGYVAHSPEADVAQGALDVIGIPAVDGRESWDVLKEIAAAELGMVGFDESGRFAFRTRAMIADGLIPVATWDVDLVDDLHPSVSLDSVVTRATATVRPLRGVDAGLGAETEETAAQPSFMLSDLFSIEPGSSYLDLATGDPVLSYQQKVSIIQQQGGAYTAALGMAVCQDPGGLVRYEGMQLSAWIQPLDTRTIRVHFLNNSGQALFPVWPWDWTEAGGVSGPVPYNLSAGSPALWILGVQFGDYWDSPVTIDRTNAGAATWGDRVYAFPDSDWRQDVWTTRAFIDGFLSATGSPRATLAQVTVPADPRWQIGDLVRLTDWRGRQPGIVARITSSRLRISHEVENGMIGTYGLRQVAGSPPTIVTQPADGARNAGSTMTFTVATSGATSHRWQMQERPGVEWRDVGVGTSYTTPTLEPAHSERRYRCNAAGLFGDEWTREARVIMAAPGAPAVTQHPASTGAQVGSPVSISAAASGDPLPSLQWQRSNPPGSPFVDVPGATVSPLAFTADMSNAGNYRAVFTNSGGTAISNIALVDVYWD</sequence>
<dbReference type="AlphaFoldDB" id="A0A7W7BQI3"/>
<evidence type="ECO:0000256" key="1">
    <source>
        <dbReference type="SAM" id="MobiDB-lite"/>
    </source>
</evidence>
<accession>A0A7W7BQI3</accession>
<organism evidence="3 4">
    <name type="scientific">Microbacterium marinum</name>
    <dbReference type="NCBI Taxonomy" id="421115"/>
    <lineage>
        <taxon>Bacteria</taxon>
        <taxon>Bacillati</taxon>
        <taxon>Actinomycetota</taxon>
        <taxon>Actinomycetes</taxon>
        <taxon>Micrococcales</taxon>
        <taxon>Microbacteriaceae</taxon>
        <taxon>Microbacterium</taxon>
    </lineage>
</organism>
<dbReference type="InterPro" id="IPR036179">
    <property type="entry name" value="Ig-like_dom_sf"/>
</dbReference>
<dbReference type="Gene3D" id="2.60.40.10">
    <property type="entry name" value="Immunoglobulins"/>
    <property type="match status" value="1"/>
</dbReference>
<name>A0A7W7BQI3_9MICO</name>
<proteinExistence type="predicted"/>
<dbReference type="EMBL" id="JACHMD010000001">
    <property type="protein sequence ID" value="MBB4666986.1"/>
    <property type="molecule type" value="Genomic_DNA"/>
</dbReference>
<dbReference type="Proteomes" id="UP000573729">
    <property type="component" value="Unassembled WGS sequence"/>
</dbReference>